<evidence type="ECO:0000313" key="2">
    <source>
        <dbReference type="Proteomes" id="UP000738431"/>
    </source>
</evidence>
<name>A0ABZ1CDW1_9BACT</name>
<protein>
    <recommendedName>
        <fullName evidence="3">SGNH hydrolase-type esterase domain-containing protein</fullName>
    </recommendedName>
</protein>
<dbReference type="SUPFAM" id="SSF52266">
    <property type="entry name" value="SGNH hydrolase"/>
    <property type="match status" value="1"/>
</dbReference>
<dbReference type="RefSeq" id="WP_221031920.1">
    <property type="nucleotide sequence ID" value="NZ_CP139781.1"/>
</dbReference>
<keyword evidence="2" id="KW-1185">Reference proteome</keyword>
<evidence type="ECO:0008006" key="3">
    <source>
        <dbReference type="Google" id="ProtNLM"/>
    </source>
</evidence>
<reference evidence="1 2" key="1">
    <citation type="submission" date="2021-08" db="EMBL/GenBank/DDBJ databases">
        <authorList>
            <person name="Zhang D."/>
            <person name="Zhang A."/>
            <person name="Wang L."/>
        </authorList>
    </citation>
    <scope>NUCLEOTIDE SEQUENCE [LARGE SCALE GENOMIC DNA]</scope>
    <source>
        <strain evidence="1 2">WL0086</strain>
    </source>
</reference>
<gene>
    <name evidence="1" type="ORF">K1X11_005365</name>
</gene>
<dbReference type="InterPro" id="IPR011990">
    <property type="entry name" value="TPR-like_helical_dom_sf"/>
</dbReference>
<dbReference type="SUPFAM" id="SSF48452">
    <property type="entry name" value="TPR-like"/>
    <property type="match status" value="1"/>
</dbReference>
<dbReference type="Gene3D" id="3.40.50.1110">
    <property type="entry name" value="SGNH hydrolase"/>
    <property type="match status" value="1"/>
</dbReference>
<reference evidence="1 2" key="2">
    <citation type="submission" date="2023-12" db="EMBL/GenBank/DDBJ databases">
        <title>Description of an unclassified Opitutus bacterium of Verrucomicrobiota.</title>
        <authorList>
            <person name="Zhang D.-F."/>
        </authorList>
    </citation>
    <scope>NUCLEOTIDE SEQUENCE [LARGE SCALE GENOMIC DNA]</scope>
    <source>
        <strain evidence="1 2">WL0086</strain>
    </source>
</reference>
<dbReference type="Gene3D" id="1.25.40.10">
    <property type="entry name" value="Tetratricopeptide repeat domain"/>
    <property type="match status" value="1"/>
</dbReference>
<dbReference type="EMBL" id="CP139781">
    <property type="protein sequence ID" value="WRQ88824.1"/>
    <property type="molecule type" value="Genomic_DNA"/>
</dbReference>
<proteinExistence type="predicted"/>
<organism evidence="1 2">
    <name type="scientific">Actomonas aquatica</name>
    <dbReference type="NCBI Taxonomy" id="2866162"/>
    <lineage>
        <taxon>Bacteria</taxon>
        <taxon>Pseudomonadati</taxon>
        <taxon>Verrucomicrobiota</taxon>
        <taxon>Opitutia</taxon>
        <taxon>Opitutales</taxon>
        <taxon>Opitutaceae</taxon>
        <taxon>Actomonas</taxon>
    </lineage>
</organism>
<dbReference type="InterPro" id="IPR036514">
    <property type="entry name" value="SGNH_hydro_sf"/>
</dbReference>
<evidence type="ECO:0000313" key="1">
    <source>
        <dbReference type="EMBL" id="WRQ88824.1"/>
    </source>
</evidence>
<dbReference type="Proteomes" id="UP000738431">
    <property type="component" value="Chromosome"/>
</dbReference>
<accession>A0ABZ1CDW1</accession>
<sequence>MPRPPAQSRIGWIPKLLLVVLAPLLFLSALELSLRLGDYGRDPHFFIPDDSPGAPADAFRSNPRFTESVFPASFGLKAVNLRLTRTKPTGTKRVFLLGGSAAMGVPEAGFGLAPQLEAALSTMLPGEPIEVHNLGITAINSHVVLPILREVLAFEPDLLVIYLGNNEVVGPYGPGSAITAATPPLPLIRASQRLRATRTGQLLESLIGQVKGAAASDQRSWRGMEMFAREEVPADDPRLATVYANFTANLHDMLELAAAAEVPVVVSTVAVNLSDCAPFVSRPAPDGLDADTHFHRGRERLAAGDTAAATTHFRTALQYDALRFRADDRINQIIRDTTAAAPGAYLADSATALGLGGRRHFFEHVHLTFTGNHAITRELATVAAPLLAPHATIGRFPSIADLAAAIGFTPVGHLSQWQVMNDLVTRPPFTGQSTYAEDRTFARAEINRLNHLLTPDALSRASGTIEAARLADPGSAFLAFHAAKLAVQLGDRARALRLLDAHDAIVPANAESRVLRAFLLAETGAPRAAVDLFLAVIEAEPYYPQTYPLLASLWSALGDFDTGRTAFATWVEAMPNNRGVRLAYAQLLDAAGDRSAAVTQWQAVLAIVPDDERALQPLLQYHLAAERYDDAVDLMLAAHAYNPRNFTNNDRLVQVYQSRGDTTATLRYMRDLMASGPVSTELRRDYERLSAAANAASSR</sequence>